<accession>A0A8H6XDB9</accession>
<feature type="repeat" description="ANK" evidence="3">
    <location>
        <begin position="342"/>
        <end position="374"/>
    </location>
</feature>
<feature type="transmembrane region" description="Helical" evidence="4">
    <location>
        <begin position="70"/>
        <end position="89"/>
    </location>
</feature>
<feature type="repeat" description="ANK" evidence="3">
    <location>
        <begin position="244"/>
        <end position="276"/>
    </location>
</feature>
<evidence type="ECO:0000256" key="3">
    <source>
        <dbReference type="PROSITE-ProRule" id="PRU00023"/>
    </source>
</evidence>
<feature type="repeat" description="ANK" evidence="3">
    <location>
        <begin position="277"/>
        <end position="309"/>
    </location>
</feature>
<sequence>MALFLGMFLGYQTRRSDRRSQEVRVAAEPKQLLATRTRGAPMVSSSRALVHRLRGILQAWYDRIRSSPSIVPTIFGLVLLFAVNVIFLVDIELTLKRNRILQTAGESEWTFGQILAMLLLVLPLRDLVETILARHEKQRRDEHTVSLRNAIREKATTETLCNLVRNGADVNVEVQDCDYPTALQLTVSRGDAKFVSVLLAYGANPNVGGGKDGSTLHTACRSRHANVVPLLLQHGADMEIRGREGESILYSAAHGGQPATVKRLLELGADPNILGGQYGTALQVASLSGNLDIIKLLLAHGANINLQGGMYNTALQAASFGKIEVVKLLLESGADVNIQGGEYGAALQAACFRGKLKVVQLLLESGADVNAQGAKYGTALQAASTRGHLETVKLLLARGADPNIQGGQGISALQAASGKARTEIVALLRAHGAAS</sequence>
<dbReference type="InterPro" id="IPR050889">
    <property type="entry name" value="Dendritic_Spine_Reg/Scaffold"/>
</dbReference>
<dbReference type="PRINTS" id="PR01415">
    <property type="entry name" value="ANKYRIN"/>
</dbReference>
<organism evidence="5 6">
    <name type="scientific">Mycena venus</name>
    <dbReference type="NCBI Taxonomy" id="2733690"/>
    <lineage>
        <taxon>Eukaryota</taxon>
        <taxon>Fungi</taxon>
        <taxon>Dikarya</taxon>
        <taxon>Basidiomycota</taxon>
        <taxon>Agaricomycotina</taxon>
        <taxon>Agaricomycetes</taxon>
        <taxon>Agaricomycetidae</taxon>
        <taxon>Agaricales</taxon>
        <taxon>Marasmiineae</taxon>
        <taxon>Mycenaceae</taxon>
        <taxon>Mycena</taxon>
    </lineage>
</organism>
<dbReference type="Gene3D" id="1.25.40.20">
    <property type="entry name" value="Ankyrin repeat-containing domain"/>
    <property type="match status" value="3"/>
</dbReference>
<evidence type="ECO:0000256" key="1">
    <source>
        <dbReference type="ARBA" id="ARBA00022737"/>
    </source>
</evidence>
<keyword evidence="4" id="KW-0812">Transmembrane</keyword>
<keyword evidence="4" id="KW-1133">Transmembrane helix</keyword>
<keyword evidence="2 3" id="KW-0040">ANK repeat</keyword>
<dbReference type="PROSITE" id="PS50297">
    <property type="entry name" value="ANK_REP_REGION"/>
    <property type="match status" value="6"/>
</dbReference>
<dbReference type="PANTHER" id="PTHR24166">
    <property type="entry name" value="ROLLING PEBBLES, ISOFORM B"/>
    <property type="match status" value="1"/>
</dbReference>
<reference evidence="5" key="1">
    <citation type="submission" date="2020-05" db="EMBL/GenBank/DDBJ databases">
        <title>Mycena genomes resolve the evolution of fungal bioluminescence.</title>
        <authorList>
            <person name="Tsai I.J."/>
        </authorList>
    </citation>
    <scope>NUCLEOTIDE SEQUENCE</scope>
    <source>
        <strain evidence="5">CCC161011</strain>
    </source>
</reference>
<gene>
    <name evidence="5" type="ORF">MVEN_01977900</name>
</gene>
<comment type="caution">
    <text evidence="5">The sequence shown here is derived from an EMBL/GenBank/DDBJ whole genome shotgun (WGS) entry which is preliminary data.</text>
</comment>
<dbReference type="SUPFAM" id="SSF48403">
    <property type="entry name" value="Ankyrin repeat"/>
    <property type="match status" value="1"/>
</dbReference>
<feature type="repeat" description="ANK" evidence="3">
    <location>
        <begin position="317"/>
        <end position="341"/>
    </location>
</feature>
<dbReference type="Pfam" id="PF12796">
    <property type="entry name" value="Ank_2"/>
    <property type="match status" value="3"/>
</dbReference>
<keyword evidence="6" id="KW-1185">Reference proteome</keyword>
<evidence type="ECO:0000256" key="4">
    <source>
        <dbReference type="SAM" id="Phobius"/>
    </source>
</evidence>
<feature type="repeat" description="ANK" evidence="3">
    <location>
        <begin position="211"/>
        <end position="243"/>
    </location>
</feature>
<dbReference type="PROSITE" id="PS50088">
    <property type="entry name" value="ANK_REPEAT"/>
    <property type="match status" value="6"/>
</dbReference>
<feature type="repeat" description="ANK" evidence="3">
    <location>
        <begin position="375"/>
        <end position="407"/>
    </location>
</feature>
<dbReference type="InterPro" id="IPR002110">
    <property type="entry name" value="Ankyrin_rpt"/>
</dbReference>
<dbReference type="InterPro" id="IPR036770">
    <property type="entry name" value="Ankyrin_rpt-contain_sf"/>
</dbReference>
<evidence type="ECO:0000313" key="5">
    <source>
        <dbReference type="EMBL" id="KAF7339017.1"/>
    </source>
</evidence>
<dbReference type="AlphaFoldDB" id="A0A8H6XDB9"/>
<name>A0A8H6XDB9_9AGAR</name>
<evidence type="ECO:0000313" key="6">
    <source>
        <dbReference type="Proteomes" id="UP000620124"/>
    </source>
</evidence>
<keyword evidence="4" id="KW-0472">Membrane</keyword>
<dbReference type="SMART" id="SM00248">
    <property type="entry name" value="ANK"/>
    <property type="match status" value="7"/>
</dbReference>
<protein>
    <submittedName>
        <fullName evidence="5">Multiple ankyrin repeats single kh domain</fullName>
    </submittedName>
</protein>
<dbReference type="EMBL" id="JACAZI010000020">
    <property type="protein sequence ID" value="KAF7339017.1"/>
    <property type="molecule type" value="Genomic_DNA"/>
</dbReference>
<dbReference type="Proteomes" id="UP000620124">
    <property type="component" value="Unassembled WGS sequence"/>
</dbReference>
<keyword evidence="1" id="KW-0677">Repeat</keyword>
<dbReference type="PANTHER" id="PTHR24166:SF48">
    <property type="entry name" value="PROTEIN VAPYRIN"/>
    <property type="match status" value="1"/>
</dbReference>
<dbReference type="OrthoDB" id="194358at2759"/>
<evidence type="ECO:0000256" key="2">
    <source>
        <dbReference type="ARBA" id="ARBA00023043"/>
    </source>
</evidence>
<proteinExistence type="predicted"/>